<reference evidence="5 6" key="1">
    <citation type="submission" date="2014-07" db="EMBL/GenBank/DDBJ databases">
        <authorList>
            <person name="Wibberg Daniel"/>
        </authorList>
    </citation>
    <scope>NUCLEOTIDE SEQUENCE [LARGE SCALE GENOMIC DNA]</scope>
</reference>
<dbReference type="GO" id="GO:0009166">
    <property type="term" value="P:nucleotide catabolic process"/>
    <property type="evidence" value="ECO:0007669"/>
    <property type="project" value="InterPro"/>
</dbReference>
<accession>A0A090KWC4</accession>
<dbReference type="Gene3D" id="3.60.21.10">
    <property type="match status" value="1"/>
</dbReference>
<dbReference type="InterPro" id="IPR006179">
    <property type="entry name" value="5_nucleotidase/apyrase"/>
</dbReference>
<evidence type="ECO:0000313" key="6">
    <source>
        <dbReference type="Proteomes" id="UP000040576"/>
    </source>
</evidence>
<keyword evidence="2" id="KW-0378">Hydrolase</keyword>
<dbReference type="PRINTS" id="PR01607">
    <property type="entry name" value="APYRASEFAMLY"/>
</dbReference>
<dbReference type="GO" id="GO:0000166">
    <property type="term" value="F:nucleotide binding"/>
    <property type="evidence" value="ECO:0007669"/>
    <property type="project" value="UniProtKB-KW"/>
</dbReference>
<dbReference type="InterPro" id="IPR004843">
    <property type="entry name" value="Calcineurin-like_PHP"/>
</dbReference>
<dbReference type="GO" id="GO:0016788">
    <property type="term" value="F:hydrolase activity, acting on ester bonds"/>
    <property type="evidence" value="ECO:0007669"/>
    <property type="project" value="InterPro"/>
</dbReference>
<proteinExistence type="inferred from homology"/>
<dbReference type="PANTHER" id="PTHR11575:SF24">
    <property type="entry name" value="5'-NUCLEOTIDASE"/>
    <property type="match status" value="1"/>
</dbReference>
<feature type="domain" description="Calcineurin-like phosphoesterase" evidence="3">
    <location>
        <begin position="40"/>
        <end position="259"/>
    </location>
</feature>
<comment type="similarity">
    <text evidence="2">Belongs to the 5'-nucleotidase family.</text>
</comment>
<dbReference type="Gene3D" id="3.90.780.10">
    <property type="entry name" value="5'-Nucleotidase, C-terminal domain"/>
    <property type="match status" value="1"/>
</dbReference>
<keyword evidence="2" id="KW-0547">Nucleotide-binding</keyword>
<feature type="domain" description="5'-Nucleotidase C-terminal" evidence="4">
    <location>
        <begin position="362"/>
        <end position="513"/>
    </location>
</feature>
<dbReference type="SUPFAM" id="SSF56300">
    <property type="entry name" value="Metallo-dependent phosphatases"/>
    <property type="match status" value="1"/>
</dbReference>
<evidence type="ECO:0000313" key="5">
    <source>
        <dbReference type="EMBL" id="CEE03039.1"/>
    </source>
</evidence>
<dbReference type="EMBL" id="CCRF01000098">
    <property type="protein sequence ID" value="CEE03039.1"/>
    <property type="molecule type" value="Genomic_DNA"/>
</dbReference>
<keyword evidence="6" id="KW-1185">Reference proteome</keyword>
<dbReference type="Pfam" id="PF02872">
    <property type="entry name" value="5_nucleotid_C"/>
    <property type="match status" value="1"/>
</dbReference>
<evidence type="ECO:0000256" key="1">
    <source>
        <dbReference type="ARBA" id="ARBA00022729"/>
    </source>
</evidence>
<dbReference type="RefSeq" id="WP_051989193.1">
    <property type="nucleotide sequence ID" value="NZ_CCRF01000098.1"/>
</dbReference>
<protein>
    <recommendedName>
        <fullName evidence="7">5'-nucleotidase</fullName>
    </recommendedName>
</protein>
<sequence>MHIKRFITLTAILAILLVLEPITSLTTSSVKARFDPFQLSIIHTNDTHANLDKIANRVTGVKMLREKNPDALLLDAGDVFQGTLYFNAFKGQADLEFMNLMGYDAMTFGNHEFDLGSTKEGHLALVDFIKAAKFPFVSANVNFSADKKFTSIYSDLISNEPKAGQIYNGIVKEINGEKIGIFGLTTEETKDISSPGSITFKNYITVAKKTVKAFEKMGVNKIIALSHLGYDDKASIDNDLMLAAKVNGIDVIVGGHSHTKLSKPVIVERDDHGAEKDPTVIVQAGANNMNIGTLDVQFDKKGVVTEADGKLLSVSDFQPDPEAAKQLKKYTEIIKEVAEKEIGVTLENDLENPRLGDGTGSKISVRNSETVLGNLITDGMLATAKKYNKNVVMAIQNGGGIRAGIPSGPVTVGEVIKVLPFSNTLTILEVTGADLKQALEISLKKYPRESSRFLHIAGGKIEFDSTKNAGERIVNVFVKNSNGSYDQVKDEQTYSIVTNTFLAKGAEGYQMFEKSYAAGKVTDLGILEWQNFRDYLVGLKKIPTAIEGRIVDVAGQK</sequence>
<gene>
    <name evidence="5" type="ORF">BT1A1_3257</name>
</gene>
<organism evidence="5 6">
    <name type="scientific">Caldibacillus thermoamylovorans</name>
    <dbReference type="NCBI Taxonomy" id="35841"/>
    <lineage>
        <taxon>Bacteria</taxon>
        <taxon>Bacillati</taxon>
        <taxon>Bacillota</taxon>
        <taxon>Bacilli</taxon>
        <taxon>Bacillales</taxon>
        <taxon>Bacillaceae</taxon>
        <taxon>Caldibacillus</taxon>
    </lineage>
</organism>
<dbReference type="InterPro" id="IPR006146">
    <property type="entry name" value="5'-Nucleotdase_CS"/>
</dbReference>
<dbReference type="SUPFAM" id="SSF55816">
    <property type="entry name" value="5'-nucleotidase (syn. UDP-sugar hydrolase), C-terminal domain"/>
    <property type="match status" value="1"/>
</dbReference>
<dbReference type="GO" id="GO:0046872">
    <property type="term" value="F:metal ion binding"/>
    <property type="evidence" value="ECO:0007669"/>
    <property type="project" value="InterPro"/>
</dbReference>
<name>A0A090KWC4_9BACI</name>
<dbReference type="AlphaFoldDB" id="A0A090KWC4"/>
<evidence type="ECO:0000259" key="3">
    <source>
        <dbReference type="Pfam" id="PF00149"/>
    </source>
</evidence>
<dbReference type="Pfam" id="PF00149">
    <property type="entry name" value="Metallophos"/>
    <property type="match status" value="1"/>
</dbReference>
<dbReference type="Proteomes" id="UP000040576">
    <property type="component" value="Unassembled WGS sequence"/>
</dbReference>
<dbReference type="InterPro" id="IPR029052">
    <property type="entry name" value="Metallo-depent_PP-like"/>
</dbReference>
<dbReference type="InterPro" id="IPR008334">
    <property type="entry name" value="5'-Nucleotdase_C"/>
</dbReference>
<evidence type="ECO:0000256" key="2">
    <source>
        <dbReference type="RuleBase" id="RU362119"/>
    </source>
</evidence>
<evidence type="ECO:0008006" key="7">
    <source>
        <dbReference type="Google" id="ProtNLM"/>
    </source>
</evidence>
<dbReference type="PROSITE" id="PS00785">
    <property type="entry name" value="5_NUCLEOTIDASE_1"/>
    <property type="match status" value="1"/>
</dbReference>
<keyword evidence="1" id="KW-0732">Signal</keyword>
<dbReference type="InterPro" id="IPR036907">
    <property type="entry name" value="5'-Nucleotdase_C_sf"/>
</dbReference>
<evidence type="ECO:0000259" key="4">
    <source>
        <dbReference type="Pfam" id="PF02872"/>
    </source>
</evidence>
<dbReference type="PANTHER" id="PTHR11575">
    <property type="entry name" value="5'-NUCLEOTIDASE-RELATED"/>
    <property type="match status" value="1"/>
</dbReference>